<evidence type="ECO:0000256" key="3">
    <source>
        <dbReference type="ARBA" id="ARBA00022741"/>
    </source>
</evidence>
<dbReference type="PANTHER" id="PTHR30201:SF2">
    <property type="entry name" value="2-(5''-TRIPHOSPHORIBOSYL)-3'-DEPHOSPHOCOENZYME-A SYNTHASE"/>
    <property type="match status" value="1"/>
</dbReference>
<dbReference type="GO" id="GO:0005524">
    <property type="term" value="F:ATP binding"/>
    <property type="evidence" value="ECO:0007669"/>
    <property type="project" value="UniProtKB-KW"/>
</dbReference>
<dbReference type="HAMAP" id="MF_00397">
    <property type="entry name" value="CitG"/>
    <property type="match status" value="1"/>
</dbReference>
<organism evidence="6">
    <name type="scientific">Loigolactobacillus rennini</name>
    <dbReference type="NCBI Taxonomy" id="238013"/>
    <lineage>
        <taxon>Bacteria</taxon>
        <taxon>Bacillati</taxon>
        <taxon>Bacillota</taxon>
        <taxon>Bacilli</taxon>
        <taxon>Lactobacillales</taxon>
        <taxon>Lactobacillaceae</taxon>
        <taxon>Loigolactobacillus</taxon>
    </lineage>
</organism>
<evidence type="ECO:0000256" key="4">
    <source>
        <dbReference type="ARBA" id="ARBA00022840"/>
    </source>
</evidence>
<evidence type="ECO:0000313" key="6">
    <source>
        <dbReference type="EMBL" id="SFZ87192.1"/>
    </source>
</evidence>
<dbReference type="Gene3D" id="1.10.4200.10">
    <property type="entry name" value="Triphosphoribosyl-dephospho-CoA protein"/>
    <property type="match status" value="1"/>
</dbReference>
<proteinExistence type="inferred from homology"/>
<dbReference type="EMBL" id="LT634362">
    <property type="protein sequence ID" value="SFZ87192.1"/>
    <property type="molecule type" value="Genomic_DNA"/>
</dbReference>
<evidence type="ECO:0000256" key="5">
    <source>
        <dbReference type="HAMAP-Rule" id="MF_00397"/>
    </source>
</evidence>
<dbReference type="NCBIfam" id="TIGR03125">
    <property type="entry name" value="citrate_citG"/>
    <property type="match status" value="1"/>
</dbReference>
<keyword evidence="2 5" id="KW-0808">Transferase</keyword>
<protein>
    <recommendedName>
        <fullName evidence="5">Probable 2-(5''-triphosphoribosyl)-3'-dephosphocoenzyme-A synthase</fullName>
        <shortName evidence="5">2-(5''-triphosphoribosyl)-3'-dephospho-CoA synthase</shortName>
        <ecNumber evidence="5">2.4.2.52</ecNumber>
    </recommendedName>
</protein>
<comment type="catalytic activity">
    <reaction evidence="1 5">
        <text>3'-dephospho-CoA + ATP = 2'-(5''-triphospho-alpha-D-ribosyl)-3'-dephospho-CoA + adenine</text>
        <dbReference type="Rhea" id="RHEA:15117"/>
        <dbReference type="ChEBI" id="CHEBI:16708"/>
        <dbReference type="ChEBI" id="CHEBI:30616"/>
        <dbReference type="ChEBI" id="CHEBI:57328"/>
        <dbReference type="ChEBI" id="CHEBI:61378"/>
        <dbReference type="EC" id="2.4.2.52"/>
    </reaction>
</comment>
<comment type="similarity">
    <text evidence="5">Belongs to the CitG/MdcB family.</text>
</comment>
<keyword evidence="6" id="KW-0328">Glycosyltransferase</keyword>
<keyword evidence="3 5" id="KW-0547">Nucleotide-binding</keyword>
<dbReference type="EC" id="2.4.2.52" evidence="5"/>
<reference evidence="6" key="1">
    <citation type="submission" date="2016-11" db="EMBL/GenBank/DDBJ databases">
        <authorList>
            <person name="Jaros S."/>
            <person name="Januszkiewicz K."/>
            <person name="Wedrychowicz H."/>
        </authorList>
    </citation>
    <scope>NUCLEOTIDE SEQUENCE</scope>
    <source>
        <strain evidence="6">ACA-DC 565</strain>
    </source>
</reference>
<keyword evidence="4 5" id="KW-0067">ATP-binding</keyword>
<dbReference type="AlphaFoldDB" id="A0A1K2I473"/>
<evidence type="ECO:0000256" key="2">
    <source>
        <dbReference type="ARBA" id="ARBA00022679"/>
    </source>
</evidence>
<dbReference type="GO" id="GO:0016757">
    <property type="term" value="F:glycosyltransferase activity"/>
    <property type="evidence" value="ECO:0007669"/>
    <property type="project" value="UniProtKB-KW"/>
</dbReference>
<evidence type="ECO:0000256" key="1">
    <source>
        <dbReference type="ARBA" id="ARBA00001210"/>
    </source>
</evidence>
<dbReference type="InterPro" id="IPR002736">
    <property type="entry name" value="CitG"/>
</dbReference>
<dbReference type="GO" id="GO:0051191">
    <property type="term" value="P:prosthetic group biosynthetic process"/>
    <property type="evidence" value="ECO:0007669"/>
    <property type="project" value="TreeGrafter"/>
</dbReference>
<dbReference type="PANTHER" id="PTHR30201">
    <property type="entry name" value="TRIPHOSPHORIBOSYL-DEPHOSPHO-COA SYNTHASE"/>
    <property type="match status" value="1"/>
</dbReference>
<dbReference type="InterPro" id="IPR017551">
    <property type="entry name" value="TriPribosyl-deP-CoA_syn_CitG"/>
</dbReference>
<gene>
    <name evidence="5" type="primary">citG</name>
    <name evidence="6" type="ORF">LREN565_0305</name>
</gene>
<name>A0A1K2I473_9LACO</name>
<sequence length="287" mass="31718">MNDKLSRILGNYAQQALRQEVNLTPKPGLVDPVTPGAHRDMDHALFLKSIVALAPFFRQYVQLGQYATSLTALFQATRQLGQTAEQAMLAATNGVNTHKGANFSFGFLLASLGWTLKQQSLKQLVARDFQPWLTSVQALTAGRLLPDFTNLATKSTLSYGENLYKTADITGIRGEAEAGYPVIAKTILPFLTTNEDAAPLRYWKLMLILMTQVTDTNLLHRGGLPGWQFVQTQAKQILQQPDDKLEANLIKFDQCLTAKYLSPGGTADYLSLGMFIDHLIAASWRLS</sequence>
<dbReference type="Pfam" id="PF01874">
    <property type="entry name" value="CitG"/>
    <property type="match status" value="1"/>
</dbReference>
<dbReference type="GO" id="GO:0046917">
    <property type="term" value="F:triphosphoribosyl-dephospho-CoA synthase activity"/>
    <property type="evidence" value="ECO:0007669"/>
    <property type="project" value="UniProtKB-UniRule"/>
</dbReference>
<accession>A0A1K2I473</accession>